<feature type="transmembrane region" description="Helical" evidence="13">
    <location>
        <begin position="79"/>
        <end position="104"/>
    </location>
</feature>
<evidence type="ECO:0000256" key="7">
    <source>
        <dbReference type="ARBA" id="ARBA00022882"/>
    </source>
</evidence>
<dbReference type="Pfam" id="PF00520">
    <property type="entry name" value="Ion_trans"/>
    <property type="match status" value="1"/>
</dbReference>
<dbReference type="Gene3D" id="2.60.120.10">
    <property type="entry name" value="Jelly Rolls"/>
    <property type="match status" value="1"/>
</dbReference>
<reference evidence="15 16" key="1">
    <citation type="journal article" date="2020" name="bioRxiv">
        <title>Sequence and annotation of 42 cannabis genomes reveals extensive copy number variation in cannabinoid synthesis and pathogen resistance genes.</title>
        <authorList>
            <person name="Mckernan K.J."/>
            <person name="Helbert Y."/>
            <person name="Kane L.T."/>
            <person name="Ebling H."/>
            <person name="Zhang L."/>
            <person name="Liu B."/>
            <person name="Eaton Z."/>
            <person name="Mclaughlin S."/>
            <person name="Kingan S."/>
            <person name="Baybayan P."/>
            <person name="Concepcion G."/>
            <person name="Jordan M."/>
            <person name="Riva A."/>
            <person name="Barbazuk W."/>
            <person name="Harkins T."/>
        </authorList>
    </citation>
    <scope>NUCLEOTIDE SEQUENCE [LARGE SCALE GENOMIC DNA]</scope>
    <source>
        <strain evidence="16">cv. Jamaican Lion 4</strain>
        <tissue evidence="15">Leaf</tissue>
    </source>
</reference>
<comment type="caution">
    <text evidence="15">The sequence shown here is derived from an EMBL/GenBank/DDBJ whole genome shotgun (WGS) entry which is preliminary data.</text>
</comment>
<dbReference type="PANTHER" id="PTHR45743">
    <property type="entry name" value="POTASSIUM CHANNEL AKT1"/>
    <property type="match status" value="1"/>
</dbReference>
<dbReference type="Proteomes" id="UP000525078">
    <property type="component" value="Unassembled WGS sequence"/>
</dbReference>
<keyword evidence="6 13" id="KW-0631">Potassium channel</keyword>
<comment type="similarity">
    <text evidence="2 13">Belongs to the potassium channel family. Plant (TC 1.A.1.4) subfamily.</text>
</comment>
<feature type="transmembrane region" description="Helical" evidence="13">
    <location>
        <begin position="119"/>
        <end position="137"/>
    </location>
</feature>
<dbReference type="FunFam" id="2.60.120.10:FF:000074">
    <property type="entry name" value="Potassium channel KAT2"/>
    <property type="match status" value="1"/>
</dbReference>
<evidence type="ECO:0000256" key="6">
    <source>
        <dbReference type="ARBA" id="ARBA00022826"/>
    </source>
</evidence>
<dbReference type="PROSITE" id="PS50042">
    <property type="entry name" value="CNMP_BINDING_3"/>
    <property type="match status" value="1"/>
</dbReference>
<dbReference type="InterPro" id="IPR003938">
    <property type="entry name" value="K_chnl_volt-dep_EAG/ELK/ERG"/>
</dbReference>
<comment type="domain">
    <text evidence="13">The segment S4 is probably the voltage-sensor and is characterized by a series of positively charged amino acids. The pore-forming region H5 is enclosed by the transmembrane segments S5 and S6 in the Shaker-type (1P/6TM) and contains the GYGD signature motif which seems to be involved in potassium selectivity.</text>
</comment>
<evidence type="ECO:0000256" key="12">
    <source>
        <dbReference type="ARBA" id="ARBA00023303"/>
    </source>
</evidence>
<evidence type="ECO:0000259" key="14">
    <source>
        <dbReference type="PROSITE" id="PS50042"/>
    </source>
</evidence>
<dbReference type="CDD" id="cd00038">
    <property type="entry name" value="CAP_ED"/>
    <property type="match status" value="1"/>
</dbReference>
<dbReference type="SMART" id="SM00100">
    <property type="entry name" value="cNMP"/>
    <property type="match status" value="1"/>
</dbReference>
<dbReference type="SUPFAM" id="SSF51206">
    <property type="entry name" value="cAMP-binding domain-like"/>
    <property type="match status" value="1"/>
</dbReference>
<feature type="domain" description="Cyclic nucleotide-binding" evidence="14">
    <location>
        <begin position="367"/>
        <end position="487"/>
    </location>
</feature>
<dbReference type="SUPFAM" id="SSF81324">
    <property type="entry name" value="Voltage-gated potassium channels"/>
    <property type="match status" value="1"/>
</dbReference>
<dbReference type="FunFam" id="1.10.287.70:FF:000123">
    <property type="entry name" value="Potassium channel KAT3"/>
    <property type="match status" value="1"/>
</dbReference>
<dbReference type="InterPro" id="IPR018490">
    <property type="entry name" value="cNMP-bd_dom_sf"/>
</dbReference>
<evidence type="ECO:0000256" key="9">
    <source>
        <dbReference type="ARBA" id="ARBA00022989"/>
    </source>
</evidence>
<dbReference type="Gene3D" id="1.10.287.70">
    <property type="match status" value="1"/>
</dbReference>
<keyword evidence="9 13" id="KW-1133">Transmembrane helix</keyword>
<organism evidence="15 16">
    <name type="scientific">Cannabis sativa</name>
    <name type="common">Hemp</name>
    <name type="synonym">Marijuana</name>
    <dbReference type="NCBI Taxonomy" id="3483"/>
    <lineage>
        <taxon>Eukaryota</taxon>
        <taxon>Viridiplantae</taxon>
        <taxon>Streptophyta</taxon>
        <taxon>Embryophyta</taxon>
        <taxon>Tracheophyta</taxon>
        <taxon>Spermatophyta</taxon>
        <taxon>Magnoliopsida</taxon>
        <taxon>eudicotyledons</taxon>
        <taxon>Gunneridae</taxon>
        <taxon>Pentapetalae</taxon>
        <taxon>rosids</taxon>
        <taxon>fabids</taxon>
        <taxon>Rosales</taxon>
        <taxon>Cannabaceae</taxon>
        <taxon>Cannabis</taxon>
    </lineage>
</organism>
<evidence type="ECO:0000256" key="13">
    <source>
        <dbReference type="RuleBase" id="RU369015"/>
    </source>
</evidence>
<protein>
    <recommendedName>
        <fullName evidence="13">Potassium channel</fullName>
    </recommendedName>
</protein>
<name>A0A7J6ENZ7_CANSA</name>
<dbReference type="InterPro" id="IPR045319">
    <property type="entry name" value="KAT/AKT"/>
</dbReference>
<feature type="transmembrane region" description="Helical" evidence="13">
    <location>
        <begin position="191"/>
        <end position="210"/>
    </location>
</feature>
<gene>
    <name evidence="15" type="ORF">F8388_000041</name>
</gene>
<evidence type="ECO:0000256" key="3">
    <source>
        <dbReference type="ARBA" id="ARBA00022448"/>
    </source>
</evidence>
<evidence type="ECO:0000256" key="1">
    <source>
        <dbReference type="ARBA" id="ARBA00004141"/>
    </source>
</evidence>
<sequence length="528" mass="61274">MLLPCTKNFCIDDHDFQEMLPPLGATINQNQTTRLNKYIVSPFNPRYRAWEIFLIVLVVYSAWICPFEFAFLPNKKDDALFIIDNIINGFFAIDIFLTFFVAYLDSHTYLLIDNPKKIAIRYLCTWFIFDVCSTAPFQSISLLFSNHHGSELCFKLLNMFRLWRLRRVSSLFARLEKDIRFNYFWTRCTKLISVTLFAAHLAGCINYLIANRYPNPSQTWIGAVNLNFKRDSLWNRYVASIYWSITTLTTTGYGDLHAENPREMLFYILYMIFNLGLTSYLIGNMTNLVVHSTSRTKNFRNTMKATSEFARRNQLPRAVHDQMLSHLCVRFKTERLKQQETLNSLPIAIRSSIAYHLFLPTLHKTYLFQGVSQDFLFQLISEMEVEYFPAKEDVILQNEAPTYLYILVSGSVDFISNTTPGQDQVIGKAHAGDTFGEIGVLCYKPQPFTVRTTELAQILLLNITPLMNIIQANVEDGNIIMNNFIMKMNNGEETSLGYKMNNIENDYYFKGPKEKNIICDTTMKKRGR</sequence>
<evidence type="ECO:0000256" key="5">
    <source>
        <dbReference type="ARBA" id="ARBA00022692"/>
    </source>
</evidence>
<evidence type="ECO:0000256" key="11">
    <source>
        <dbReference type="ARBA" id="ARBA00023136"/>
    </source>
</evidence>
<dbReference type="Gene3D" id="1.10.287.630">
    <property type="entry name" value="Helix hairpin bin"/>
    <property type="match status" value="1"/>
</dbReference>
<evidence type="ECO:0000256" key="2">
    <source>
        <dbReference type="ARBA" id="ARBA00007929"/>
    </source>
</evidence>
<dbReference type="GO" id="GO:0005249">
    <property type="term" value="F:voltage-gated potassium channel activity"/>
    <property type="evidence" value="ECO:0007669"/>
    <property type="project" value="UniProtKB-UniRule"/>
</dbReference>
<feature type="transmembrane region" description="Helical" evidence="13">
    <location>
        <begin position="264"/>
        <end position="290"/>
    </location>
</feature>
<dbReference type="AlphaFoldDB" id="A0A7J6ENZ7"/>
<dbReference type="GO" id="GO:0034702">
    <property type="term" value="C:monoatomic ion channel complex"/>
    <property type="evidence" value="ECO:0007669"/>
    <property type="project" value="UniProtKB-KW"/>
</dbReference>
<keyword evidence="10 13" id="KW-0406">Ion transport</keyword>
<feature type="transmembrane region" description="Helical" evidence="13">
    <location>
        <begin position="52"/>
        <end position="72"/>
    </location>
</feature>
<feature type="non-terminal residue" evidence="15">
    <location>
        <position position="1"/>
    </location>
</feature>
<comment type="subunit">
    <text evidence="13">The potassium channel is composed of a homo- or heterotetrameric complex of pore-forming subunits.</text>
</comment>
<comment type="subcellular location">
    <subcellularLocation>
        <location evidence="1 13">Membrane</location>
        <topology evidence="1 13">Multi-pass membrane protein</topology>
    </subcellularLocation>
</comment>
<dbReference type="InterPro" id="IPR005821">
    <property type="entry name" value="Ion_trans_dom"/>
</dbReference>
<keyword evidence="7 13" id="KW-0851">Voltage-gated channel</keyword>
<keyword evidence="5 13" id="KW-0812">Transmembrane</keyword>
<evidence type="ECO:0000256" key="8">
    <source>
        <dbReference type="ARBA" id="ARBA00022958"/>
    </source>
</evidence>
<dbReference type="Pfam" id="PF00027">
    <property type="entry name" value="cNMP_binding"/>
    <property type="match status" value="1"/>
</dbReference>
<keyword evidence="11 13" id="KW-0472">Membrane</keyword>
<keyword evidence="8 13" id="KW-0630">Potassium</keyword>
<keyword evidence="4 13" id="KW-0633">Potassium transport</keyword>
<comment type="function">
    <text evidence="13">Potassium channel.</text>
</comment>
<evidence type="ECO:0000256" key="10">
    <source>
        <dbReference type="ARBA" id="ARBA00023065"/>
    </source>
</evidence>
<dbReference type="PANTHER" id="PTHR45743:SF6">
    <property type="entry name" value="POTASSIUM CHANNEL KAT2"/>
    <property type="match status" value="1"/>
</dbReference>
<dbReference type="InterPro" id="IPR014710">
    <property type="entry name" value="RmlC-like_jellyroll"/>
</dbReference>
<evidence type="ECO:0000313" key="15">
    <source>
        <dbReference type="EMBL" id="KAF4360172.1"/>
    </source>
</evidence>
<dbReference type="PRINTS" id="PR01463">
    <property type="entry name" value="EAGCHANLFMLY"/>
</dbReference>
<accession>A0A7J6ENZ7</accession>
<evidence type="ECO:0000313" key="16">
    <source>
        <dbReference type="Proteomes" id="UP000525078"/>
    </source>
</evidence>
<evidence type="ECO:0000256" key="4">
    <source>
        <dbReference type="ARBA" id="ARBA00022538"/>
    </source>
</evidence>
<keyword evidence="12 13" id="KW-0407">Ion channel</keyword>
<comment type="caution">
    <text evidence="13">Lacks conserved residue(s) required for the propagation of feature annotation.</text>
</comment>
<proteinExistence type="inferred from homology"/>
<dbReference type="EMBL" id="JAATIP010000207">
    <property type="protein sequence ID" value="KAF4360172.1"/>
    <property type="molecule type" value="Genomic_DNA"/>
</dbReference>
<keyword evidence="3 13" id="KW-0813">Transport</keyword>
<dbReference type="InterPro" id="IPR000595">
    <property type="entry name" value="cNMP-bd_dom"/>
</dbReference>